<dbReference type="SUPFAM" id="SSF48613">
    <property type="entry name" value="Heme oxygenase-like"/>
    <property type="match status" value="1"/>
</dbReference>
<dbReference type="EMBL" id="JAWJZY010000001">
    <property type="protein sequence ID" value="MEE8657533.1"/>
    <property type="molecule type" value="Genomic_DNA"/>
</dbReference>
<dbReference type="Gene3D" id="1.20.910.10">
    <property type="entry name" value="Heme oxygenase-like"/>
    <property type="match status" value="1"/>
</dbReference>
<evidence type="ECO:0000313" key="2">
    <source>
        <dbReference type="Proteomes" id="UP001312908"/>
    </source>
</evidence>
<gene>
    <name evidence="1" type="ORF">DOFOFD_00660</name>
</gene>
<organism evidence="1 2">
    <name type="scientific">Sorlinia euscelidii</name>
    <dbReference type="NCBI Taxonomy" id="3081148"/>
    <lineage>
        <taxon>Bacteria</taxon>
        <taxon>Pseudomonadati</taxon>
        <taxon>Pseudomonadota</taxon>
        <taxon>Alphaproteobacteria</taxon>
        <taxon>Acetobacterales</taxon>
        <taxon>Acetobacteraceae</taxon>
        <taxon>Sorlinia</taxon>
    </lineage>
</organism>
<dbReference type="Pfam" id="PF14518">
    <property type="entry name" value="Haem_oxygenas_2"/>
    <property type="match status" value="1"/>
</dbReference>
<dbReference type="InterPro" id="IPR016084">
    <property type="entry name" value="Haem_Oase-like_multi-hlx"/>
</dbReference>
<name>A0ABU7TZG8_9PROT</name>
<evidence type="ECO:0000313" key="1">
    <source>
        <dbReference type="EMBL" id="MEE8657533.1"/>
    </source>
</evidence>
<comment type="caution">
    <text evidence="1">The sequence shown here is derived from an EMBL/GenBank/DDBJ whole genome shotgun (WGS) entry which is preliminary data.</text>
</comment>
<accession>A0ABU7TZG8</accession>
<protein>
    <submittedName>
        <fullName evidence="1">Iron-containing redox enzyme family protein</fullName>
    </submittedName>
</protein>
<reference evidence="1 2" key="1">
    <citation type="submission" date="2023-10" db="EMBL/GenBank/DDBJ databases">
        <title>Sorlinia euscelidii gen. nov., sp. nov., an acetic acid bacteria isolated from the gut of Euscelidius variegatus emitter.</title>
        <authorList>
            <person name="Michoud G."/>
            <person name="Marasco R."/>
            <person name="Seferji K."/>
            <person name="Gonella E."/>
            <person name="Garuglieri E."/>
            <person name="Alma A."/>
            <person name="Mapelli F."/>
            <person name="Borin S."/>
            <person name="Daffonchio D."/>
            <person name="Crotti E."/>
        </authorList>
    </citation>
    <scope>NUCLEOTIDE SEQUENCE [LARGE SCALE GENOMIC DNA]</scope>
    <source>
        <strain evidence="1 2">EV16P</strain>
    </source>
</reference>
<dbReference type="RefSeq" id="WP_394818570.1">
    <property type="nucleotide sequence ID" value="NZ_JAWJZY010000001.1"/>
</dbReference>
<keyword evidence="2" id="KW-1185">Reference proteome</keyword>
<proteinExistence type="predicted"/>
<sequence>MSIQNRVKHVGYDHDGAPYINAQRSAQLRAEIDAIIDRQVDNWYETVPYAAHLEGKTVNSAYYQRHLIETAWRIRLLRVAESKALAEIAKISPRAAQIWANYENEEMLHDELFIQDLTRAGVSRETFLSTEPYLSTKLLVGYFSYLLDHEGPLGVVAYSYLVEYVNVKLEPRKIEALKESIGEQNISGQISHSHTDINDDHPGEVWQAVRHLLRSEEDIASLKRYLREHQDILAMYFKELHDDKVGALTETLAA</sequence>
<dbReference type="Proteomes" id="UP001312908">
    <property type="component" value="Unassembled WGS sequence"/>
</dbReference>